<comment type="subcellular location">
    <subcellularLocation>
        <location evidence="1">Cell membrane</location>
        <topology evidence="1">Multi-pass membrane protein</topology>
    </subcellularLocation>
</comment>
<feature type="transmembrane region" description="Helical" evidence="6">
    <location>
        <begin position="290"/>
        <end position="310"/>
    </location>
</feature>
<keyword evidence="3 6" id="KW-0812">Transmembrane</keyword>
<dbReference type="PANTHER" id="PTHR32309:SF13">
    <property type="entry name" value="FERRIC ENTEROBACTIN TRANSPORT PROTEIN FEPE"/>
    <property type="match status" value="1"/>
</dbReference>
<reference evidence="8 9" key="1">
    <citation type="submission" date="2021-03" db="EMBL/GenBank/DDBJ databases">
        <title>First Case of infection caused by Chromobacterium haemolyticum derived from water in China.</title>
        <authorList>
            <person name="Chen J."/>
            <person name="Liu C."/>
        </authorList>
    </citation>
    <scope>NUCLEOTIDE SEQUENCE [LARGE SCALE GENOMIC DNA]</scope>
    <source>
        <strain evidence="8 9">WJ-5</strain>
    </source>
</reference>
<comment type="caution">
    <text evidence="8">The sequence shown here is derived from an EMBL/GenBank/DDBJ whole genome shotgun (WGS) entry which is preliminary data.</text>
</comment>
<evidence type="ECO:0000256" key="4">
    <source>
        <dbReference type="ARBA" id="ARBA00022989"/>
    </source>
</evidence>
<feature type="domain" description="Polysaccharide chain length determinant N-terminal" evidence="7">
    <location>
        <begin position="9"/>
        <end position="62"/>
    </location>
</feature>
<evidence type="ECO:0000256" key="2">
    <source>
        <dbReference type="ARBA" id="ARBA00022475"/>
    </source>
</evidence>
<evidence type="ECO:0000313" key="9">
    <source>
        <dbReference type="Proteomes" id="UP000664349"/>
    </source>
</evidence>
<keyword evidence="5 6" id="KW-0472">Membrane</keyword>
<sequence length="325" mass="35610">MERQAEIVDEISLIDVVRFCKDQWRLMVFLPIIAIMLSAVVVLIVPERYAATSLLLVPAPLGPQGGASVLKDNAMLGEAASHFELAKHYDVVGVDKTKLSLLDNLKVTAGKDGLLEVSVTDVDPAFAARLANYLVEQTRQRILGLHVTEQSKKYLVLKERIKVVQGQVSEAKRQQKQLGSMAEAFLNSESARVIESFTRLEAQMNAQQMEGNSPIQSSLLQLRAELERSNPQIKSISPRQLATMRDLFFYQATLEELQKQALVAKALMSQDVQVVLPASPPLEKAGPKRAAMVLLAGLGGFALAVLIGLGRKAWGSVCQRLQAAE</sequence>
<feature type="transmembrane region" description="Helical" evidence="6">
    <location>
        <begin position="26"/>
        <end position="45"/>
    </location>
</feature>
<evidence type="ECO:0000313" key="8">
    <source>
        <dbReference type="EMBL" id="MBO0415196.1"/>
    </source>
</evidence>
<gene>
    <name evidence="8" type="ORF">J1C50_06705</name>
</gene>
<keyword evidence="4 6" id="KW-1133">Transmembrane helix</keyword>
<dbReference type="Proteomes" id="UP000664349">
    <property type="component" value="Unassembled WGS sequence"/>
</dbReference>
<evidence type="ECO:0000256" key="1">
    <source>
        <dbReference type="ARBA" id="ARBA00004651"/>
    </source>
</evidence>
<keyword evidence="9" id="KW-1185">Reference proteome</keyword>
<evidence type="ECO:0000256" key="5">
    <source>
        <dbReference type="ARBA" id="ARBA00023136"/>
    </source>
</evidence>
<evidence type="ECO:0000256" key="6">
    <source>
        <dbReference type="SAM" id="Phobius"/>
    </source>
</evidence>
<dbReference type="EMBL" id="JAFLRD010000004">
    <property type="protein sequence ID" value="MBO0415196.1"/>
    <property type="molecule type" value="Genomic_DNA"/>
</dbReference>
<dbReference type="InterPro" id="IPR003856">
    <property type="entry name" value="LPS_length_determ_N"/>
</dbReference>
<organism evidence="8 9">
    <name type="scientific">Chromobacterium haemolyticum</name>
    <dbReference type="NCBI Taxonomy" id="394935"/>
    <lineage>
        <taxon>Bacteria</taxon>
        <taxon>Pseudomonadati</taxon>
        <taxon>Pseudomonadota</taxon>
        <taxon>Betaproteobacteria</taxon>
        <taxon>Neisseriales</taxon>
        <taxon>Chromobacteriaceae</taxon>
        <taxon>Chromobacterium</taxon>
    </lineage>
</organism>
<dbReference type="GeneID" id="58561737"/>
<protein>
    <recommendedName>
        <fullName evidence="7">Polysaccharide chain length determinant N-terminal domain-containing protein</fullName>
    </recommendedName>
</protein>
<name>A0ABS3GJH5_9NEIS</name>
<dbReference type="Pfam" id="PF02706">
    <property type="entry name" value="Wzz"/>
    <property type="match status" value="1"/>
</dbReference>
<proteinExistence type="predicted"/>
<dbReference type="PANTHER" id="PTHR32309">
    <property type="entry name" value="TYROSINE-PROTEIN KINASE"/>
    <property type="match status" value="1"/>
</dbReference>
<dbReference type="RefSeq" id="WP_081575118.1">
    <property type="nucleotide sequence ID" value="NZ_AP019312.1"/>
</dbReference>
<keyword evidence="2" id="KW-1003">Cell membrane</keyword>
<evidence type="ECO:0000259" key="7">
    <source>
        <dbReference type="Pfam" id="PF02706"/>
    </source>
</evidence>
<dbReference type="InterPro" id="IPR050445">
    <property type="entry name" value="Bact_polysacc_biosynth/exp"/>
</dbReference>
<evidence type="ECO:0000256" key="3">
    <source>
        <dbReference type="ARBA" id="ARBA00022692"/>
    </source>
</evidence>
<accession>A0ABS3GJH5</accession>